<dbReference type="SMART" id="SM00091">
    <property type="entry name" value="PAS"/>
    <property type="match status" value="3"/>
</dbReference>
<dbReference type="SUPFAM" id="SSF55874">
    <property type="entry name" value="ATPase domain of HSP90 chaperone/DNA topoisomerase II/histidine kinase"/>
    <property type="match status" value="1"/>
</dbReference>
<name>A0A2D0NFA8_FLAN2</name>
<dbReference type="EMBL" id="PDUD01000011">
    <property type="protein sequence ID" value="PHN07098.1"/>
    <property type="molecule type" value="Genomic_DNA"/>
</dbReference>
<comment type="caution">
    <text evidence="11">The sequence shown here is derived from an EMBL/GenBank/DDBJ whole genome shotgun (WGS) entry which is preliminary data.</text>
</comment>
<dbReference type="Pfam" id="PF13426">
    <property type="entry name" value="PAS_9"/>
    <property type="match status" value="1"/>
</dbReference>
<dbReference type="EC" id="2.7.13.3" evidence="2"/>
<dbReference type="InterPro" id="IPR004358">
    <property type="entry name" value="Sig_transdc_His_kin-like_C"/>
</dbReference>
<evidence type="ECO:0000259" key="10">
    <source>
        <dbReference type="PROSITE" id="PS50113"/>
    </source>
</evidence>
<evidence type="ECO:0000256" key="5">
    <source>
        <dbReference type="ARBA" id="ARBA00022777"/>
    </source>
</evidence>
<evidence type="ECO:0000259" key="8">
    <source>
        <dbReference type="PROSITE" id="PS50109"/>
    </source>
</evidence>
<evidence type="ECO:0000313" key="11">
    <source>
        <dbReference type="EMBL" id="PHN07098.1"/>
    </source>
</evidence>
<dbReference type="PANTHER" id="PTHR43304">
    <property type="entry name" value="PHYTOCHROME-LIKE PROTEIN CPH1"/>
    <property type="match status" value="1"/>
</dbReference>
<dbReference type="InterPro" id="IPR003594">
    <property type="entry name" value="HATPase_dom"/>
</dbReference>
<keyword evidence="6" id="KW-0902">Two-component regulatory system</keyword>
<dbReference type="InterPro" id="IPR013655">
    <property type="entry name" value="PAS_fold_3"/>
</dbReference>
<dbReference type="InterPro" id="IPR001610">
    <property type="entry name" value="PAC"/>
</dbReference>
<keyword evidence="3" id="KW-0597">Phosphoprotein</keyword>
<keyword evidence="5" id="KW-0418">Kinase</keyword>
<evidence type="ECO:0000259" key="9">
    <source>
        <dbReference type="PROSITE" id="PS50112"/>
    </source>
</evidence>
<dbReference type="PROSITE" id="PS50109">
    <property type="entry name" value="HIS_KIN"/>
    <property type="match status" value="1"/>
</dbReference>
<dbReference type="Pfam" id="PF08448">
    <property type="entry name" value="PAS_4"/>
    <property type="match status" value="1"/>
</dbReference>
<dbReference type="InterPro" id="IPR052162">
    <property type="entry name" value="Sensor_kinase/Photoreceptor"/>
</dbReference>
<evidence type="ECO:0000313" key="12">
    <source>
        <dbReference type="Proteomes" id="UP000223913"/>
    </source>
</evidence>
<dbReference type="SUPFAM" id="SSF47384">
    <property type="entry name" value="Homodimeric domain of signal transducing histidine kinase"/>
    <property type="match status" value="1"/>
</dbReference>
<dbReference type="PROSITE" id="PS50112">
    <property type="entry name" value="PAS"/>
    <property type="match status" value="1"/>
</dbReference>
<keyword evidence="12" id="KW-1185">Reference proteome</keyword>
<dbReference type="Pfam" id="PF08447">
    <property type="entry name" value="PAS_3"/>
    <property type="match status" value="1"/>
</dbReference>
<dbReference type="InterPro" id="IPR000700">
    <property type="entry name" value="PAS-assoc_C"/>
</dbReference>
<proteinExistence type="predicted"/>
<dbReference type="Gene3D" id="3.30.565.10">
    <property type="entry name" value="Histidine kinase-like ATPase, C-terminal domain"/>
    <property type="match status" value="1"/>
</dbReference>
<keyword evidence="4" id="KW-0808">Transferase</keyword>
<dbReference type="InterPro" id="IPR003661">
    <property type="entry name" value="HisK_dim/P_dom"/>
</dbReference>
<organism evidence="11 12">
    <name type="scientific">Flavilitoribacter nigricans (strain ATCC 23147 / DSM 23189 / NBRC 102662 / NCIMB 1420 / SS-2)</name>
    <name type="common">Lewinella nigricans</name>
    <dbReference type="NCBI Taxonomy" id="1122177"/>
    <lineage>
        <taxon>Bacteria</taxon>
        <taxon>Pseudomonadati</taxon>
        <taxon>Bacteroidota</taxon>
        <taxon>Saprospiria</taxon>
        <taxon>Saprospirales</taxon>
        <taxon>Lewinellaceae</taxon>
        <taxon>Flavilitoribacter</taxon>
    </lineage>
</organism>
<dbReference type="Gene3D" id="1.10.287.130">
    <property type="match status" value="1"/>
</dbReference>
<dbReference type="Pfam" id="PF00512">
    <property type="entry name" value="HisKA"/>
    <property type="match status" value="1"/>
</dbReference>
<dbReference type="CDD" id="cd00075">
    <property type="entry name" value="HATPase"/>
    <property type="match status" value="1"/>
</dbReference>
<evidence type="ECO:0000256" key="6">
    <source>
        <dbReference type="ARBA" id="ARBA00023012"/>
    </source>
</evidence>
<feature type="domain" description="PAC" evidence="10">
    <location>
        <begin position="330"/>
        <end position="384"/>
    </location>
</feature>
<dbReference type="CDD" id="cd00082">
    <property type="entry name" value="HisKA"/>
    <property type="match status" value="1"/>
</dbReference>
<evidence type="ECO:0000256" key="1">
    <source>
        <dbReference type="ARBA" id="ARBA00000085"/>
    </source>
</evidence>
<dbReference type="FunFam" id="1.10.287.130:FF:000001">
    <property type="entry name" value="Two-component sensor histidine kinase"/>
    <property type="match status" value="1"/>
</dbReference>
<dbReference type="InterPro" id="IPR035965">
    <property type="entry name" value="PAS-like_dom_sf"/>
</dbReference>
<dbReference type="FunFam" id="3.30.565.10:FF:000006">
    <property type="entry name" value="Sensor histidine kinase WalK"/>
    <property type="match status" value="1"/>
</dbReference>
<feature type="domain" description="Histidine kinase" evidence="8">
    <location>
        <begin position="516"/>
        <end position="731"/>
    </location>
</feature>
<dbReference type="Proteomes" id="UP000223913">
    <property type="component" value="Unassembled WGS sequence"/>
</dbReference>
<dbReference type="InterPro" id="IPR036097">
    <property type="entry name" value="HisK_dim/P_sf"/>
</dbReference>
<evidence type="ECO:0000256" key="3">
    <source>
        <dbReference type="ARBA" id="ARBA00022553"/>
    </source>
</evidence>
<dbReference type="InterPro" id="IPR036890">
    <property type="entry name" value="HATPase_C_sf"/>
</dbReference>
<dbReference type="PANTHER" id="PTHR43304:SF1">
    <property type="entry name" value="PAC DOMAIN-CONTAINING PROTEIN"/>
    <property type="match status" value="1"/>
</dbReference>
<dbReference type="SUPFAM" id="SSF55785">
    <property type="entry name" value="PYP-like sensor domain (PAS domain)"/>
    <property type="match status" value="4"/>
</dbReference>
<dbReference type="GO" id="GO:0000155">
    <property type="term" value="F:phosphorelay sensor kinase activity"/>
    <property type="evidence" value="ECO:0007669"/>
    <property type="project" value="InterPro"/>
</dbReference>
<evidence type="ECO:0000256" key="4">
    <source>
        <dbReference type="ARBA" id="ARBA00022679"/>
    </source>
</evidence>
<feature type="domain" description="PAS" evidence="9">
    <location>
        <begin position="259"/>
        <end position="329"/>
    </location>
</feature>
<dbReference type="AlphaFoldDB" id="A0A2D0NFA8"/>
<dbReference type="InterPro" id="IPR013656">
    <property type="entry name" value="PAS_4"/>
</dbReference>
<dbReference type="InterPro" id="IPR005467">
    <property type="entry name" value="His_kinase_dom"/>
</dbReference>
<dbReference type="PROSITE" id="PS50113">
    <property type="entry name" value="PAC"/>
    <property type="match status" value="1"/>
</dbReference>
<dbReference type="NCBIfam" id="TIGR00229">
    <property type="entry name" value="sensory_box"/>
    <property type="match status" value="1"/>
</dbReference>
<protein>
    <recommendedName>
        <fullName evidence="2">histidine kinase</fullName>
        <ecNumber evidence="2">2.7.13.3</ecNumber>
    </recommendedName>
</protein>
<dbReference type="CDD" id="cd00130">
    <property type="entry name" value="PAS"/>
    <property type="match status" value="1"/>
</dbReference>
<gene>
    <name evidence="11" type="ORF">CRP01_07655</name>
</gene>
<keyword evidence="7" id="KW-0472">Membrane</keyword>
<dbReference type="Pfam" id="PF02518">
    <property type="entry name" value="HATPase_c"/>
    <property type="match status" value="1"/>
</dbReference>
<sequence length="731" mass="84853">MEQGFCILDLIFDRDGKPVDYRFLAANPAFKDQSGLSYPVGKTIKELVPNIEEKWVERYGHIALSGESMQFIEGSEALGRWFEVSAYRLGDEDSRKVALIFTDITMRKKQESELWQLKDQLSNIVDNAGSGLMLFDSKGHVLQANHLAAMYQGYQSREELLNISMIQNSRRFYEKFDVLDENGEPFNPDDSPVKRAFFGEENPQVTIIQIDRTTGKKRWFLARSRRIEVTPDDIQILFIINDISLQKKHQQVEASLLATENRFRHMADNISQLAWMTDEKGSIFWYNERWFSYTGTTLDEMKGWGWTKVHHPDHVNRVVKKINRCFAEGRNWEDTFPLRSRNGEYRWFLSRAVVIRNVRGEITNWFGTNTDITDQLQASEKLSYQKGLLEAQHKTSPMGILVVDPDQRILMYNQRFEEIHRLDGTVDLVGKHESLLRELTRRLFKDRSRPESTLEKIYSTRAQSHDKMYFKDGRIIEWFGAPVLGEKGEYFGYAFSYIDVTEQENLLRQKDEFLAVASHELKTPVTSILAYTQLLQRQFENSDDLLTYQMLTKINQQINRLTVLINDLLDATKIEQGKLSLRKEEFDFNEMVQEMVEEVQRISSSHKISIRSEENRSVFADRDRLGQVVINFLTNAIKYSPQADRVDVAIEYMPDKVRLSVTDYGMGLSEKDAQMVFERFFRVEGKDRETFSGLGLGLFISSEIVQRHGGKIGVDSTFGEGSCFYFLLPLG</sequence>
<reference evidence="11 12" key="1">
    <citation type="submission" date="2017-10" db="EMBL/GenBank/DDBJ databases">
        <title>The draft genome sequence of Lewinella nigricans NBRC 102662.</title>
        <authorList>
            <person name="Wang K."/>
        </authorList>
    </citation>
    <scope>NUCLEOTIDE SEQUENCE [LARGE SCALE GENOMIC DNA]</scope>
    <source>
        <strain evidence="11 12">NBRC 102662</strain>
    </source>
</reference>
<dbReference type="SMART" id="SM00086">
    <property type="entry name" value="PAC"/>
    <property type="match status" value="1"/>
</dbReference>
<comment type="catalytic activity">
    <reaction evidence="1">
        <text>ATP + protein L-histidine = ADP + protein N-phospho-L-histidine.</text>
        <dbReference type="EC" id="2.7.13.3"/>
    </reaction>
</comment>
<evidence type="ECO:0000256" key="7">
    <source>
        <dbReference type="ARBA" id="ARBA00023136"/>
    </source>
</evidence>
<dbReference type="InterPro" id="IPR000014">
    <property type="entry name" value="PAS"/>
</dbReference>
<dbReference type="SMART" id="SM00388">
    <property type="entry name" value="HisKA"/>
    <property type="match status" value="1"/>
</dbReference>
<evidence type="ECO:0000256" key="2">
    <source>
        <dbReference type="ARBA" id="ARBA00012438"/>
    </source>
</evidence>
<dbReference type="PRINTS" id="PR00344">
    <property type="entry name" value="BCTRLSENSOR"/>
</dbReference>
<dbReference type="FunFam" id="3.30.450.20:FF:000099">
    <property type="entry name" value="Sensory box sensor histidine kinase"/>
    <property type="match status" value="1"/>
</dbReference>
<dbReference type="Gene3D" id="3.30.450.20">
    <property type="entry name" value="PAS domain"/>
    <property type="match status" value="4"/>
</dbReference>
<dbReference type="SMART" id="SM00387">
    <property type="entry name" value="HATPase_c"/>
    <property type="match status" value="1"/>
</dbReference>
<accession>A0A2D0NFA8</accession>